<sequence>MVVVRLHIDPQGRVASRNVVGEESVNLFADTAMCAVKRWLLHPCGRGWRDVACEVGAPEVFKLFR</sequence>
<dbReference type="eggNOG" id="COG0810">
    <property type="taxonomic scope" value="Bacteria"/>
</dbReference>
<dbReference type="EMBL" id="CP001197">
    <property type="protein sequence ID" value="ACL08921.1"/>
    <property type="molecule type" value="Genomic_DNA"/>
</dbReference>
<dbReference type="STRING" id="883.DvMF_1978"/>
<dbReference type="OrthoDB" id="9810145at2"/>
<dbReference type="GO" id="GO:0055085">
    <property type="term" value="P:transmembrane transport"/>
    <property type="evidence" value="ECO:0007669"/>
    <property type="project" value="InterPro"/>
</dbReference>
<name>B8DQ57_NITV9</name>
<feature type="domain" description="TonB C-terminal" evidence="1">
    <location>
        <begin position="1"/>
        <end position="65"/>
    </location>
</feature>
<proteinExistence type="predicted"/>
<dbReference type="PROSITE" id="PS52015">
    <property type="entry name" value="TONB_CTD"/>
    <property type="match status" value="1"/>
</dbReference>
<evidence type="ECO:0000313" key="2">
    <source>
        <dbReference type="EMBL" id="ACL08921.1"/>
    </source>
</evidence>
<accession>B8DQ57</accession>
<dbReference type="KEGG" id="dvm:DvMF_1978"/>
<protein>
    <recommendedName>
        <fullName evidence="1">TonB C-terminal domain-containing protein</fullName>
    </recommendedName>
</protein>
<dbReference type="SUPFAM" id="SSF74653">
    <property type="entry name" value="TolA/TonB C-terminal domain"/>
    <property type="match status" value="1"/>
</dbReference>
<dbReference type="AlphaFoldDB" id="B8DQ57"/>
<dbReference type="HOGENOM" id="CLU_2842708_0_0_7"/>
<gene>
    <name evidence="2" type="ordered locus">DvMF_1978</name>
</gene>
<dbReference type="InterPro" id="IPR037682">
    <property type="entry name" value="TonB_C"/>
</dbReference>
<dbReference type="Gene3D" id="3.30.2420.10">
    <property type="entry name" value="TonB"/>
    <property type="match status" value="1"/>
</dbReference>
<dbReference type="Pfam" id="PF03544">
    <property type="entry name" value="TonB_C"/>
    <property type="match status" value="1"/>
</dbReference>
<evidence type="ECO:0000259" key="1">
    <source>
        <dbReference type="PROSITE" id="PS52015"/>
    </source>
</evidence>
<reference evidence="2" key="1">
    <citation type="submission" date="2008-10" db="EMBL/GenBank/DDBJ databases">
        <title>Complete sequence of Desulfovibrio vulgaris str. 'Miyazaki F'.</title>
        <authorList>
            <person name="Lucas S."/>
            <person name="Copeland A."/>
            <person name="Lapidus A."/>
            <person name="Glavina del Rio T."/>
            <person name="Dalin E."/>
            <person name="Tice H."/>
            <person name="Bruce D."/>
            <person name="Goodwin L."/>
            <person name="Pitluck S."/>
            <person name="Sims D."/>
            <person name="Brettin T."/>
            <person name="Detter J.C."/>
            <person name="Han C."/>
            <person name="Larimer F."/>
            <person name="Land M."/>
            <person name="Hauser L."/>
            <person name="Kyrpides N."/>
            <person name="Mikhailova N."/>
            <person name="Hazen T.C."/>
            <person name="Richardson P."/>
        </authorList>
    </citation>
    <scope>NUCLEOTIDE SEQUENCE</scope>
    <source>
        <strain evidence="2">Miyazaki F</strain>
    </source>
</reference>
<organism evidence="2">
    <name type="scientific">Nitratidesulfovibrio vulgaris (strain DSM 19637 / Miyazaki F)</name>
    <name type="common">Desulfovibrio vulgaris</name>
    <dbReference type="NCBI Taxonomy" id="883"/>
    <lineage>
        <taxon>Bacteria</taxon>
        <taxon>Pseudomonadati</taxon>
        <taxon>Thermodesulfobacteriota</taxon>
        <taxon>Desulfovibrionia</taxon>
        <taxon>Desulfovibrionales</taxon>
        <taxon>Desulfovibrionaceae</taxon>
        <taxon>Nitratidesulfovibrio</taxon>
    </lineage>
</organism>